<dbReference type="EMBL" id="JANYMP010000008">
    <property type="protein sequence ID" value="MCS7478819.1"/>
    <property type="molecule type" value="Genomic_DNA"/>
</dbReference>
<feature type="compositionally biased region" description="Polar residues" evidence="1">
    <location>
        <begin position="45"/>
        <end position="57"/>
    </location>
</feature>
<evidence type="ECO:0000313" key="3">
    <source>
        <dbReference type="EMBL" id="MCS7478819.1"/>
    </source>
</evidence>
<keyword evidence="4" id="KW-1185">Reference proteome</keyword>
<evidence type="ECO:0000259" key="2">
    <source>
        <dbReference type="SMART" id="SM00900"/>
    </source>
</evidence>
<sequence length="165" mass="16805">MKIHRAIPVAVLSVAGLVPLWQYEAHTATTTEAAAEVGIVPEAQTRATSEPPTSSKPADSGYGTGAPPTTTTKPPATAAAKTVNGKLVKTVHGDVQVQVTFTGAKITAVKMLKQPNTGPTKSAVPTLVQETLQAGTADVDSVSGATQTSEAYVQSLQSAIDAKGN</sequence>
<dbReference type="Proteomes" id="UP001141259">
    <property type="component" value="Unassembled WGS sequence"/>
</dbReference>
<dbReference type="GO" id="GO:0016020">
    <property type="term" value="C:membrane"/>
    <property type="evidence" value="ECO:0007669"/>
    <property type="project" value="InterPro"/>
</dbReference>
<gene>
    <name evidence="3" type="ORF">NZH93_18325</name>
</gene>
<feature type="domain" description="FMN-binding" evidence="2">
    <location>
        <begin position="90"/>
        <end position="163"/>
    </location>
</feature>
<dbReference type="Gene3D" id="3.90.1010.20">
    <property type="match status" value="1"/>
</dbReference>
<evidence type="ECO:0000313" key="4">
    <source>
        <dbReference type="Proteomes" id="UP001141259"/>
    </source>
</evidence>
<protein>
    <submittedName>
        <fullName evidence="3">FMN-binding protein</fullName>
    </submittedName>
</protein>
<accession>A0A9X2VLV0</accession>
<dbReference type="InterPro" id="IPR007329">
    <property type="entry name" value="FMN-bd"/>
</dbReference>
<feature type="compositionally biased region" description="Low complexity" evidence="1">
    <location>
        <begin position="65"/>
        <end position="76"/>
    </location>
</feature>
<dbReference type="GO" id="GO:0010181">
    <property type="term" value="F:FMN binding"/>
    <property type="evidence" value="ECO:0007669"/>
    <property type="project" value="InterPro"/>
</dbReference>
<organism evidence="3 4">
    <name type="scientific">Umezawaea endophytica</name>
    <dbReference type="NCBI Taxonomy" id="1654476"/>
    <lineage>
        <taxon>Bacteria</taxon>
        <taxon>Bacillati</taxon>
        <taxon>Actinomycetota</taxon>
        <taxon>Actinomycetes</taxon>
        <taxon>Pseudonocardiales</taxon>
        <taxon>Pseudonocardiaceae</taxon>
        <taxon>Umezawaea</taxon>
    </lineage>
</organism>
<name>A0A9X2VLV0_9PSEU</name>
<reference evidence="3" key="1">
    <citation type="submission" date="2022-08" db="EMBL/GenBank/DDBJ databases">
        <authorList>
            <person name="Tistechok S."/>
            <person name="Samborskyy M."/>
            <person name="Roman I."/>
        </authorList>
    </citation>
    <scope>NUCLEOTIDE SEQUENCE</scope>
    <source>
        <strain evidence="3">DSM 103496</strain>
    </source>
</reference>
<dbReference type="SMART" id="SM00900">
    <property type="entry name" value="FMN_bind"/>
    <property type="match status" value="1"/>
</dbReference>
<dbReference type="AlphaFoldDB" id="A0A9X2VLV0"/>
<dbReference type="Pfam" id="PF04205">
    <property type="entry name" value="FMN_bind"/>
    <property type="match status" value="1"/>
</dbReference>
<feature type="region of interest" description="Disordered" evidence="1">
    <location>
        <begin position="38"/>
        <end position="76"/>
    </location>
</feature>
<dbReference type="RefSeq" id="WP_259624329.1">
    <property type="nucleotide sequence ID" value="NZ_JANYMP010000008.1"/>
</dbReference>
<evidence type="ECO:0000256" key="1">
    <source>
        <dbReference type="SAM" id="MobiDB-lite"/>
    </source>
</evidence>
<proteinExistence type="predicted"/>
<comment type="caution">
    <text evidence="3">The sequence shown here is derived from an EMBL/GenBank/DDBJ whole genome shotgun (WGS) entry which is preliminary data.</text>
</comment>